<keyword evidence="10 17" id="KW-0067">ATP-binding</keyword>
<comment type="catalytic activity">
    <reaction evidence="15">
        <text>L-seryl-[protein] + ATP = O-phospho-L-seryl-[protein] + ADP + H(+)</text>
        <dbReference type="Rhea" id="RHEA:17989"/>
        <dbReference type="Rhea" id="RHEA-COMP:9863"/>
        <dbReference type="Rhea" id="RHEA-COMP:11604"/>
        <dbReference type="ChEBI" id="CHEBI:15378"/>
        <dbReference type="ChEBI" id="CHEBI:29999"/>
        <dbReference type="ChEBI" id="CHEBI:30616"/>
        <dbReference type="ChEBI" id="CHEBI:83421"/>
        <dbReference type="ChEBI" id="CHEBI:456216"/>
    </reaction>
</comment>
<evidence type="ECO:0000256" key="6">
    <source>
        <dbReference type="ARBA" id="ARBA00022729"/>
    </source>
</evidence>
<evidence type="ECO:0000256" key="18">
    <source>
        <dbReference type="SAM" id="MobiDB-lite"/>
    </source>
</evidence>
<dbReference type="FunFam" id="1.10.510.10:FF:000336">
    <property type="entry name" value="Cysteine-rich receptor-like protein kinase 2"/>
    <property type="match status" value="1"/>
</dbReference>
<dbReference type="GO" id="GO:0016020">
    <property type="term" value="C:membrane"/>
    <property type="evidence" value="ECO:0007669"/>
    <property type="project" value="UniProtKB-SubCell"/>
</dbReference>
<keyword evidence="6" id="KW-0732">Signal</keyword>
<dbReference type="InterPro" id="IPR038408">
    <property type="entry name" value="GNK2_sf"/>
</dbReference>
<dbReference type="Gene3D" id="3.30.430.20">
    <property type="entry name" value="Gnk2 domain, C-X8-C-X2-C motif"/>
    <property type="match status" value="2"/>
</dbReference>
<dbReference type="GO" id="GO:0005524">
    <property type="term" value="F:ATP binding"/>
    <property type="evidence" value="ECO:0007669"/>
    <property type="project" value="UniProtKB-UniRule"/>
</dbReference>
<keyword evidence="3" id="KW-0597">Phosphoprotein</keyword>
<feature type="compositionally biased region" description="Polar residues" evidence="18">
    <location>
        <begin position="738"/>
        <end position="780"/>
    </location>
</feature>
<dbReference type="InterPro" id="IPR002902">
    <property type="entry name" value="GNK2"/>
</dbReference>
<evidence type="ECO:0000259" key="20">
    <source>
        <dbReference type="PROSITE" id="PS50011"/>
    </source>
</evidence>
<evidence type="ECO:0000256" key="3">
    <source>
        <dbReference type="ARBA" id="ARBA00022553"/>
    </source>
</evidence>
<dbReference type="FunFam" id="3.30.430.20:FF:000015">
    <property type="entry name" value="Cysteine-rich receptor-like protein kinase 3"/>
    <property type="match status" value="1"/>
</dbReference>
<feature type="domain" description="Gnk2-homologous" evidence="21">
    <location>
        <begin position="274"/>
        <end position="375"/>
    </location>
</feature>
<dbReference type="AlphaFoldDB" id="A0AAN7QCP4"/>
<feature type="domain" description="Gnk2-homologous" evidence="21">
    <location>
        <begin position="162"/>
        <end position="268"/>
    </location>
</feature>
<feature type="binding site" evidence="17">
    <location>
        <position position="485"/>
    </location>
    <ligand>
        <name>ATP</name>
        <dbReference type="ChEBI" id="CHEBI:30616"/>
    </ligand>
</feature>
<evidence type="ECO:0000313" key="23">
    <source>
        <dbReference type="Proteomes" id="UP001345219"/>
    </source>
</evidence>
<keyword evidence="11 19" id="KW-1133">Transmembrane helix</keyword>
<dbReference type="SUPFAM" id="SSF56112">
    <property type="entry name" value="Protein kinase-like (PK-like)"/>
    <property type="match status" value="1"/>
</dbReference>
<comment type="catalytic activity">
    <reaction evidence="16">
        <text>L-threonyl-[protein] + ATP = O-phospho-L-threonyl-[protein] + ADP + H(+)</text>
        <dbReference type="Rhea" id="RHEA:46608"/>
        <dbReference type="Rhea" id="RHEA-COMP:11060"/>
        <dbReference type="Rhea" id="RHEA-COMP:11605"/>
        <dbReference type="ChEBI" id="CHEBI:15378"/>
        <dbReference type="ChEBI" id="CHEBI:30013"/>
        <dbReference type="ChEBI" id="CHEBI:30616"/>
        <dbReference type="ChEBI" id="CHEBI:61977"/>
        <dbReference type="ChEBI" id="CHEBI:456216"/>
    </reaction>
</comment>
<keyword evidence="7" id="KW-0677">Repeat</keyword>
<accession>A0AAN7QCP4</accession>
<keyword evidence="12 19" id="KW-0472">Membrane</keyword>
<evidence type="ECO:0000256" key="11">
    <source>
        <dbReference type="ARBA" id="ARBA00022989"/>
    </source>
</evidence>
<dbReference type="Pfam" id="PF07714">
    <property type="entry name" value="PK_Tyr_Ser-Thr"/>
    <property type="match status" value="1"/>
</dbReference>
<keyword evidence="9" id="KW-0418">Kinase</keyword>
<evidence type="ECO:0000256" key="16">
    <source>
        <dbReference type="ARBA" id="ARBA00047951"/>
    </source>
</evidence>
<dbReference type="PROSITE" id="PS50011">
    <property type="entry name" value="PROTEIN_KINASE_DOM"/>
    <property type="match status" value="1"/>
</dbReference>
<dbReference type="CDD" id="cd14066">
    <property type="entry name" value="STKc_IRAK"/>
    <property type="match status" value="1"/>
</dbReference>
<evidence type="ECO:0000256" key="14">
    <source>
        <dbReference type="ARBA" id="ARBA00023180"/>
    </source>
</evidence>
<keyword evidence="8 17" id="KW-0547">Nucleotide-binding</keyword>
<dbReference type="PANTHER" id="PTHR47973">
    <property type="entry name" value="CYSTEINE-RICH RECEPTOR-LIKE PROTEIN KINASE 3"/>
    <property type="match status" value="1"/>
</dbReference>
<dbReference type="PROSITE" id="PS51473">
    <property type="entry name" value="GNK2"/>
    <property type="match status" value="2"/>
</dbReference>
<protein>
    <recommendedName>
        <fullName evidence="24">Cysteine-rich receptor-like protein kinase 3</fullName>
    </recommendedName>
</protein>
<evidence type="ECO:0000256" key="19">
    <source>
        <dbReference type="SAM" id="Phobius"/>
    </source>
</evidence>
<dbReference type="Gene3D" id="3.30.200.20">
    <property type="entry name" value="Phosphorylase Kinase, domain 1"/>
    <property type="match status" value="1"/>
</dbReference>
<feature type="transmembrane region" description="Helical" evidence="19">
    <location>
        <begin position="393"/>
        <end position="416"/>
    </location>
</feature>
<feature type="domain" description="Protein kinase" evidence="20">
    <location>
        <begin position="457"/>
        <end position="740"/>
    </location>
</feature>
<dbReference type="Gene3D" id="1.10.510.10">
    <property type="entry name" value="Transferase(Phosphotransferase) domain 1"/>
    <property type="match status" value="1"/>
</dbReference>
<sequence>MEKVRGSVGLIHASTCKWGGPQALMFQKRRMRDCYDGQRQSRSVHQTGSILDSGTARNRAGELTSLTLHNGPPLTVISWVDVRVQRNALLASWSYLPLRSPFQRSLDPLFSVDGLAEAPCSSLSNHPIKVRPFSHMGISVFLKALIFLSVLLGSSIADPRAKLVAMKCTNRTVVGSDRGPFVANFVASLDSLTTQLSSKGYGSVTNGAGNSSVYAIGECMKDLSQSDCNLCFAQCKIQILRCFPFQLGIRGGRVFFDGCYLRYDDYNFFNDSLSPVDSTVCATEKFSGNNTAFDDHVTKLGKTLSLGAPKNNSFLVGSVTGGNTSVFGLAQCWKYTNDCESCLNNSFSRIVSCPPSREGRVINAGCYMRYSTEKFYYNNTATATTGGNSDRRLAIILGSTFSGVALLLIILTMGITMRKRALKRRKEMKLLGHLAKNVNKSKLNFSYEALEKATNYFHSSNKLGQGGSGSVYKGILPDGKPVAIKRLVFNTRQWVEHFFNEVNLISDIRHKNLVRLLGCSITGPESLLVYEYIPNLSLLDHLFVRRDTGLLNWETRCKIILGVAEGLAHLHEGSTLRIIHRDIKLSNILLDEDFTPKVADFGLARLFPEDKTHISTAIAGTLGYMAPEYVVRGKLTEKADVYSYGVAVAEVITGKRNNSFCGNSFSILQMVWDLYANGRLCEAVDPNLQGRFPEVEASRILQIALLCVQASGELRPQMSMVVRMLSDNCEIPSPTQPPFINSGHSGSASERTKSSINSLQIETDSRSSGTTMTDSFSVPR</sequence>
<dbReference type="SMART" id="SM00220">
    <property type="entry name" value="S_TKc"/>
    <property type="match status" value="1"/>
</dbReference>
<dbReference type="FunFam" id="3.30.430.20:FF:000005">
    <property type="entry name" value="Cysteine-rich receptor-like protein kinase 2"/>
    <property type="match status" value="1"/>
</dbReference>
<keyword evidence="14" id="KW-0325">Glycoprotein</keyword>
<evidence type="ECO:0000256" key="5">
    <source>
        <dbReference type="ARBA" id="ARBA00022692"/>
    </source>
</evidence>
<keyword evidence="4" id="KW-0808">Transferase</keyword>
<evidence type="ECO:0000256" key="10">
    <source>
        <dbReference type="ARBA" id="ARBA00022840"/>
    </source>
</evidence>
<proteinExistence type="predicted"/>
<evidence type="ECO:0000256" key="1">
    <source>
        <dbReference type="ARBA" id="ARBA00004167"/>
    </source>
</evidence>
<feature type="region of interest" description="Disordered" evidence="18">
    <location>
        <begin position="733"/>
        <end position="780"/>
    </location>
</feature>
<evidence type="ECO:0000313" key="22">
    <source>
        <dbReference type="EMBL" id="KAK4763682.1"/>
    </source>
</evidence>
<evidence type="ECO:0000256" key="17">
    <source>
        <dbReference type="PROSITE-ProRule" id="PRU10141"/>
    </source>
</evidence>
<dbReference type="Pfam" id="PF01657">
    <property type="entry name" value="Stress-antifung"/>
    <property type="match status" value="2"/>
</dbReference>
<evidence type="ECO:0000256" key="12">
    <source>
        <dbReference type="ARBA" id="ARBA00023136"/>
    </source>
</evidence>
<organism evidence="22 23">
    <name type="scientific">Trapa incisa</name>
    <dbReference type="NCBI Taxonomy" id="236973"/>
    <lineage>
        <taxon>Eukaryota</taxon>
        <taxon>Viridiplantae</taxon>
        <taxon>Streptophyta</taxon>
        <taxon>Embryophyta</taxon>
        <taxon>Tracheophyta</taxon>
        <taxon>Spermatophyta</taxon>
        <taxon>Magnoliopsida</taxon>
        <taxon>eudicotyledons</taxon>
        <taxon>Gunneridae</taxon>
        <taxon>Pentapetalae</taxon>
        <taxon>rosids</taxon>
        <taxon>malvids</taxon>
        <taxon>Myrtales</taxon>
        <taxon>Lythraceae</taxon>
        <taxon>Trapa</taxon>
    </lineage>
</organism>
<evidence type="ECO:0000256" key="4">
    <source>
        <dbReference type="ARBA" id="ARBA00022679"/>
    </source>
</evidence>
<dbReference type="InterPro" id="IPR000719">
    <property type="entry name" value="Prot_kinase_dom"/>
</dbReference>
<keyword evidence="23" id="KW-1185">Reference proteome</keyword>
<evidence type="ECO:0000256" key="15">
    <source>
        <dbReference type="ARBA" id="ARBA00047558"/>
    </source>
</evidence>
<dbReference type="CDD" id="cd23509">
    <property type="entry name" value="Gnk2-like"/>
    <property type="match status" value="2"/>
</dbReference>
<reference evidence="22 23" key="1">
    <citation type="journal article" date="2023" name="Hortic Res">
        <title>Pangenome of water caltrop reveals structural variations and asymmetric subgenome divergence after allopolyploidization.</title>
        <authorList>
            <person name="Zhang X."/>
            <person name="Chen Y."/>
            <person name="Wang L."/>
            <person name="Yuan Y."/>
            <person name="Fang M."/>
            <person name="Shi L."/>
            <person name="Lu R."/>
            <person name="Comes H.P."/>
            <person name="Ma Y."/>
            <person name="Chen Y."/>
            <person name="Huang G."/>
            <person name="Zhou Y."/>
            <person name="Zheng Z."/>
            <person name="Qiu Y."/>
        </authorList>
    </citation>
    <scope>NUCLEOTIDE SEQUENCE [LARGE SCALE GENOMIC DNA]</scope>
    <source>
        <tissue evidence="22">Roots</tissue>
    </source>
</reference>
<gene>
    <name evidence="22" type="ORF">SAY87_013120</name>
</gene>
<evidence type="ECO:0000256" key="7">
    <source>
        <dbReference type="ARBA" id="ARBA00022737"/>
    </source>
</evidence>
<dbReference type="InterPro" id="IPR001245">
    <property type="entry name" value="Ser-Thr/Tyr_kinase_cat_dom"/>
</dbReference>
<dbReference type="InterPro" id="IPR017441">
    <property type="entry name" value="Protein_kinase_ATP_BS"/>
</dbReference>
<evidence type="ECO:0000256" key="8">
    <source>
        <dbReference type="ARBA" id="ARBA00022741"/>
    </source>
</evidence>
<name>A0AAN7QCP4_9MYRT</name>
<evidence type="ECO:0000256" key="9">
    <source>
        <dbReference type="ARBA" id="ARBA00022777"/>
    </source>
</evidence>
<comment type="caution">
    <text evidence="22">The sequence shown here is derived from an EMBL/GenBank/DDBJ whole genome shotgun (WGS) entry which is preliminary data.</text>
</comment>
<dbReference type="InterPro" id="IPR008271">
    <property type="entry name" value="Ser/Thr_kinase_AS"/>
</dbReference>
<dbReference type="EMBL" id="JAXIOK010000008">
    <property type="protein sequence ID" value="KAK4763682.1"/>
    <property type="molecule type" value="Genomic_DNA"/>
</dbReference>
<dbReference type="GO" id="GO:0004674">
    <property type="term" value="F:protein serine/threonine kinase activity"/>
    <property type="evidence" value="ECO:0007669"/>
    <property type="project" value="UniProtKB-KW"/>
</dbReference>
<dbReference type="Proteomes" id="UP001345219">
    <property type="component" value="Chromosome 11"/>
</dbReference>
<dbReference type="InterPro" id="IPR052059">
    <property type="entry name" value="CR_Ser/Thr_kinase"/>
</dbReference>
<keyword evidence="2" id="KW-0723">Serine/threonine-protein kinase</keyword>
<dbReference type="InterPro" id="IPR011009">
    <property type="entry name" value="Kinase-like_dom_sf"/>
</dbReference>
<dbReference type="PROSITE" id="PS00108">
    <property type="entry name" value="PROTEIN_KINASE_ST"/>
    <property type="match status" value="1"/>
</dbReference>
<keyword evidence="5 19" id="KW-0812">Transmembrane</keyword>
<dbReference type="PROSITE" id="PS00107">
    <property type="entry name" value="PROTEIN_KINASE_ATP"/>
    <property type="match status" value="1"/>
</dbReference>
<evidence type="ECO:0000259" key="21">
    <source>
        <dbReference type="PROSITE" id="PS51473"/>
    </source>
</evidence>
<keyword evidence="13" id="KW-0675">Receptor</keyword>
<evidence type="ECO:0000256" key="13">
    <source>
        <dbReference type="ARBA" id="ARBA00023170"/>
    </source>
</evidence>
<comment type="subcellular location">
    <subcellularLocation>
        <location evidence="1">Membrane</location>
        <topology evidence="1">Single-pass membrane protein</topology>
    </subcellularLocation>
</comment>
<evidence type="ECO:0000256" key="2">
    <source>
        <dbReference type="ARBA" id="ARBA00022527"/>
    </source>
</evidence>
<evidence type="ECO:0008006" key="24">
    <source>
        <dbReference type="Google" id="ProtNLM"/>
    </source>
</evidence>
<feature type="transmembrane region" description="Helical" evidence="19">
    <location>
        <begin position="138"/>
        <end position="157"/>
    </location>
</feature>
<dbReference type="FunFam" id="3.30.200.20:FF:001208">
    <property type="entry name" value="Putative DUF26-domain receptor-like protein kinase family protein"/>
    <property type="match status" value="1"/>
</dbReference>